<comment type="caution">
    <text evidence="1">The sequence shown here is derived from an EMBL/GenBank/DDBJ whole genome shotgun (WGS) entry which is preliminary data.</text>
</comment>
<proteinExistence type="predicted"/>
<dbReference type="AlphaFoldDB" id="A0A0D1BNX8"/>
<dbReference type="Proteomes" id="UP000032250">
    <property type="component" value="Unassembled WGS sequence"/>
</dbReference>
<reference evidence="1 2" key="1">
    <citation type="submission" date="2014-06" db="EMBL/GenBank/DDBJ databases">
        <title>Genome characterization of distinct group I Clostridium botulinum lineages.</title>
        <authorList>
            <person name="Giordani F."/>
            <person name="Anselmo A."/>
            <person name="Fillo S."/>
            <person name="Palozzi A.M."/>
            <person name="Fortunato A."/>
            <person name="Gentile B."/>
            <person name="Ciammaruconi A."/>
            <person name="Anniballi F."/>
            <person name="De Medici D."/>
            <person name="Lista F."/>
        </authorList>
    </citation>
    <scope>NUCLEOTIDE SEQUENCE [LARGE SCALE GENOMIC DNA]</scope>
    <source>
        <strain evidence="1 2">B2 450</strain>
        <plasmid evidence="1">p_B2_450</plasmid>
    </source>
</reference>
<organism evidence="1 2">
    <name type="scientific">Clostridium botulinum B2 450</name>
    <dbReference type="NCBI Taxonomy" id="1379739"/>
    <lineage>
        <taxon>Bacteria</taxon>
        <taxon>Bacillati</taxon>
        <taxon>Bacillota</taxon>
        <taxon>Clostridia</taxon>
        <taxon>Eubacteriales</taxon>
        <taxon>Clostridiaceae</taxon>
        <taxon>Clostridium</taxon>
    </lineage>
</organism>
<sequence>MLKNKIQKIEVTKWGVLSVTMKITGVNGETDEISVDTLVNSLLVNLEDRTISSYKLVGKELTNTVEKIIGALSGGIFQLKDCGAYFFNEIEKEDNEIYFEGSRDTYYIYIENFQINLKLTNNIEEKPTIEIIPRTNKNKNFVSNSNA</sequence>
<evidence type="ECO:0000313" key="2">
    <source>
        <dbReference type="Proteomes" id="UP000032250"/>
    </source>
</evidence>
<keyword evidence="1" id="KW-0614">Plasmid</keyword>
<dbReference type="EMBL" id="JXSU01000010">
    <property type="protein sequence ID" value="KIS21637.1"/>
    <property type="molecule type" value="Genomic_DNA"/>
</dbReference>
<name>A0A0D1BNX8_CLOBO</name>
<protein>
    <submittedName>
        <fullName evidence="1">Uncharacterized protein</fullName>
    </submittedName>
</protein>
<dbReference type="PATRIC" id="fig|1379739.3.peg.133"/>
<accession>A0A0D1BNX8</accession>
<evidence type="ECO:0000313" key="1">
    <source>
        <dbReference type="EMBL" id="KIS21637.1"/>
    </source>
</evidence>
<gene>
    <name evidence="1" type="ORF">N495_19755</name>
</gene>
<dbReference type="RefSeq" id="WP_043032718.1">
    <property type="nucleotide sequence ID" value="NZ_JXSU01000010.1"/>
</dbReference>
<dbReference type="HOGENOM" id="CLU_1764815_0_0_9"/>
<geneLocation type="plasmid" evidence="1">
    <name>p_B2_450</name>
</geneLocation>